<comment type="caution">
    <text evidence="6">Lacks conserved residue(s) required for the propagation of feature annotation.</text>
</comment>
<dbReference type="GO" id="GO:0106141">
    <property type="term" value="F:flavin prenyltransferase activity"/>
    <property type="evidence" value="ECO:0007669"/>
    <property type="project" value="UniProtKB-EC"/>
</dbReference>
<comment type="caution">
    <text evidence="8">The sequence shown here is derived from an EMBL/GenBank/DDBJ whole genome shotgun (WGS) entry which is preliminary data.</text>
</comment>
<evidence type="ECO:0000256" key="5">
    <source>
        <dbReference type="ARBA" id="ARBA00060793"/>
    </source>
</evidence>
<evidence type="ECO:0000256" key="2">
    <source>
        <dbReference type="ARBA" id="ARBA00022630"/>
    </source>
</evidence>
<dbReference type="InterPro" id="IPR036551">
    <property type="entry name" value="Flavin_trans-like"/>
</dbReference>
<dbReference type="AlphaFoldDB" id="A0A1J5U2L7"/>
<gene>
    <name evidence="6" type="primary">ubiX</name>
    <name evidence="8" type="ORF">BEU04_00290</name>
</gene>
<evidence type="ECO:0000256" key="4">
    <source>
        <dbReference type="ARBA" id="ARBA00022679"/>
    </source>
</evidence>
<dbReference type="HAMAP" id="MF_01984">
    <property type="entry name" value="ubiX_pad"/>
    <property type="match status" value="1"/>
</dbReference>
<evidence type="ECO:0000256" key="6">
    <source>
        <dbReference type="HAMAP-Rule" id="MF_01984"/>
    </source>
</evidence>
<evidence type="ECO:0000256" key="1">
    <source>
        <dbReference type="ARBA" id="ARBA00022602"/>
    </source>
</evidence>
<dbReference type="NCBIfam" id="NF004685">
    <property type="entry name" value="PRK06029.1"/>
    <property type="match status" value="1"/>
</dbReference>
<reference evidence="8 9" key="1">
    <citation type="submission" date="2016-08" db="EMBL/GenBank/DDBJ databases">
        <title>New Insights into Marine Group III Euryarchaeota, from dark to light.</title>
        <authorList>
            <person name="Haro-Moreno J.M."/>
            <person name="Rodriguez-Valera F."/>
            <person name="Lopez-Garcia P."/>
            <person name="Moreira D."/>
            <person name="Martin-Cuadrado A.B."/>
        </authorList>
    </citation>
    <scope>NUCLEOTIDE SEQUENCE [LARGE SCALE GENOMIC DNA]</scope>
    <source>
        <strain evidence="8">CG-Bathy1</strain>
    </source>
</reference>
<comment type="function">
    <text evidence="6">Flavin prenyltransferase that catalyzes the synthesis of the prenylated FMN cofactor (prenyl-FMN) for 4-hydroxy-3-polyprenylbenzoic acid decarboxylase UbiD. The prenyltransferase is metal-independent and links a dimethylallyl moiety from dimethylallyl monophosphate (DMAP) to the flavin N5 and C6 atoms of FMN.</text>
</comment>
<keyword evidence="2 6" id="KW-0285">Flavoprotein</keyword>
<dbReference type="Gene3D" id="3.40.50.1950">
    <property type="entry name" value="Flavin prenyltransferase-like"/>
    <property type="match status" value="1"/>
</dbReference>
<keyword evidence="3 6" id="KW-0288">FMN</keyword>
<keyword evidence="1 6" id="KW-0637">Prenyltransferase</keyword>
<dbReference type="GO" id="GO:0016831">
    <property type="term" value="F:carboxy-lyase activity"/>
    <property type="evidence" value="ECO:0007669"/>
    <property type="project" value="TreeGrafter"/>
</dbReference>
<keyword evidence="4 6" id="KW-0808">Transferase</keyword>
<dbReference type="InterPro" id="IPR003382">
    <property type="entry name" value="Flavoprotein"/>
</dbReference>
<dbReference type="PANTHER" id="PTHR43374">
    <property type="entry name" value="FLAVIN PRENYLTRANSFERASE"/>
    <property type="match status" value="1"/>
</dbReference>
<name>A0A1J5U2L7_9ARCH</name>
<accession>A0A1J5U2L7</accession>
<feature type="binding site" evidence="6">
    <location>
        <begin position="10"/>
        <end position="12"/>
    </location>
    <ligand>
        <name>FMN</name>
        <dbReference type="ChEBI" id="CHEBI:58210"/>
    </ligand>
</feature>
<comment type="catalytic activity">
    <reaction evidence="6">
        <text>dimethylallyl phosphate + FMNH2 = prenylated FMNH2 + phosphate</text>
        <dbReference type="Rhea" id="RHEA:37743"/>
        <dbReference type="ChEBI" id="CHEBI:43474"/>
        <dbReference type="ChEBI" id="CHEBI:57618"/>
        <dbReference type="ChEBI" id="CHEBI:87467"/>
        <dbReference type="ChEBI" id="CHEBI:88052"/>
        <dbReference type="EC" id="2.5.1.129"/>
    </reaction>
</comment>
<feature type="domain" description="Flavoprotein" evidence="7">
    <location>
        <begin position="3"/>
        <end position="173"/>
    </location>
</feature>
<dbReference type="PANTHER" id="PTHR43374:SF1">
    <property type="entry name" value="FLAVIN PRENYLTRANSFERASE PAD1, MITOCHONDRIAL"/>
    <property type="match status" value="1"/>
</dbReference>
<feature type="binding site" evidence="6">
    <location>
        <begin position="87"/>
        <end position="90"/>
    </location>
    <ligand>
        <name>FMN</name>
        <dbReference type="ChEBI" id="CHEBI:58210"/>
    </ligand>
</feature>
<protein>
    <recommendedName>
        <fullName evidence="6">Flavin prenyltransferase UbiX</fullName>
        <ecNumber evidence="6">2.5.1.129</ecNumber>
    </recommendedName>
</protein>
<feature type="binding site" evidence="6">
    <location>
        <position position="36"/>
    </location>
    <ligand>
        <name>FMN</name>
        <dbReference type="ChEBI" id="CHEBI:58210"/>
    </ligand>
</feature>
<feature type="binding site" evidence="6">
    <location>
        <position position="168"/>
    </location>
    <ligand>
        <name>dimethylallyl phosphate</name>
        <dbReference type="ChEBI" id="CHEBI:88052"/>
    </ligand>
</feature>
<evidence type="ECO:0000313" key="8">
    <source>
        <dbReference type="EMBL" id="OIR20284.1"/>
    </source>
</evidence>
<proteinExistence type="inferred from homology"/>
<dbReference type="InterPro" id="IPR004507">
    <property type="entry name" value="UbiX-like"/>
</dbReference>
<comment type="similarity">
    <text evidence="5 6">Belongs to the UbiX/PAD1 family.</text>
</comment>
<feature type="binding site" evidence="6">
    <location>
        <position position="152"/>
    </location>
    <ligand>
        <name>dimethylallyl phosphate</name>
        <dbReference type="ChEBI" id="CHEBI:88052"/>
    </ligand>
</feature>
<dbReference type="Proteomes" id="UP000183815">
    <property type="component" value="Unassembled WGS sequence"/>
</dbReference>
<dbReference type="SUPFAM" id="SSF52507">
    <property type="entry name" value="Homo-oligomeric flavin-containing Cys decarboxylases, HFCD"/>
    <property type="match status" value="1"/>
</dbReference>
<evidence type="ECO:0000259" key="7">
    <source>
        <dbReference type="Pfam" id="PF02441"/>
    </source>
</evidence>
<dbReference type="FunFam" id="3.40.50.1950:FF:000001">
    <property type="entry name" value="Flavin prenyltransferase UbiX"/>
    <property type="match status" value="1"/>
</dbReference>
<feature type="binding site" evidence="6">
    <location>
        <position position="122"/>
    </location>
    <ligand>
        <name>FMN</name>
        <dbReference type="ChEBI" id="CHEBI:58210"/>
    </ligand>
</feature>
<organism evidence="8 9">
    <name type="scientific">Marine Group III euryarchaeote CG-Bathy1</name>
    <dbReference type="NCBI Taxonomy" id="1889001"/>
    <lineage>
        <taxon>Archaea</taxon>
        <taxon>Methanobacteriati</taxon>
        <taxon>Thermoplasmatota</taxon>
        <taxon>Thermoplasmata</taxon>
        <taxon>Candidatus Thermoprofundales</taxon>
    </lineage>
</organism>
<evidence type="ECO:0000313" key="9">
    <source>
        <dbReference type="Proteomes" id="UP000183815"/>
    </source>
</evidence>
<evidence type="ECO:0000256" key="3">
    <source>
        <dbReference type="ARBA" id="ARBA00022643"/>
    </source>
</evidence>
<dbReference type="EC" id="2.5.1.129" evidence="6"/>
<sequence length="188" mass="20616">MERIVVGISGASGLPYSIRLLEILKPLNFETHLVSTDSSQLVHKHECQGVWQDVLDLADVVHENQNVAASIASGSFKAKAMVIIPCSGTTLGKIASGVSDNLLTRSATVMLKERRKLILVPRETPLSTIYIENMLKIAQAGAIMIPAMPAFYNLPKTIDDNVNFIVGRVLDVLDIDTNIFKRWEGSED</sequence>
<dbReference type="NCBIfam" id="TIGR00421">
    <property type="entry name" value="ubiX_pad"/>
    <property type="match status" value="1"/>
</dbReference>
<dbReference type="Pfam" id="PF02441">
    <property type="entry name" value="Flavoprotein"/>
    <property type="match status" value="1"/>
</dbReference>
<dbReference type="EMBL" id="MIYU01000001">
    <property type="protein sequence ID" value="OIR20284.1"/>
    <property type="molecule type" value="Genomic_DNA"/>
</dbReference>